<feature type="transmembrane region" description="Helical" evidence="1">
    <location>
        <begin position="12"/>
        <end position="37"/>
    </location>
</feature>
<dbReference type="Proteomes" id="UP000631312">
    <property type="component" value="Unassembled WGS sequence"/>
</dbReference>
<proteinExistence type="predicted"/>
<comment type="caution">
    <text evidence="3">The sequence shown here is derived from an EMBL/GenBank/DDBJ whole genome shotgun (WGS) entry which is preliminary data.</text>
</comment>
<dbReference type="AlphaFoldDB" id="A0A7W7HMU3"/>
<evidence type="ECO:0000313" key="5">
    <source>
        <dbReference type="Proteomes" id="UP000631312"/>
    </source>
</evidence>
<reference evidence="3 4" key="1">
    <citation type="submission" date="2020-08" db="EMBL/GenBank/DDBJ databases">
        <title>Sequencing the genomes of 1000 actinobacteria strains.</title>
        <authorList>
            <person name="Klenk H.-P."/>
        </authorList>
    </citation>
    <scope>NUCLEOTIDE SEQUENCE [LARGE SCALE GENOMIC DNA]</scope>
    <source>
        <strain evidence="3 4">DSM 43150</strain>
    </source>
</reference>
<keyword evidence="1" id="KW-0812">Transmembrane</keyword>
<sequence>MSRPRVLRSLAGLLFFSVAGGVLICLPLLAALAFLTAADPGRAPVGLIAVMAGFALLGTFLLRLAMMRVVLHDDHIALVNPLRTFRYYWFDVEDIDIVSSGGWIVRVWAGGVPRWAWGVSRIGRFGLPFASVYDDPAQDAPRFVHDGYRAMRTAWQRGNRRR</sequence>
<protein>
    <recommendedName>
        <fullName evidence="6">PH domain-containing protein</fullName>
    </recommendedName>
</protein>
<dbReference type="EMBL" id="BOMP01000013">
    <property type="protein sequence ID" value="GIE37973.1"/>
    <property type="molecule type" value="Genomic_DNA"/>
</dbReference>
<keyword evidence="5" id="KW-1185">Reference proteome</keyword>
<dbReference type="RefSeq" id="WP_188125142.1">
    <property type="nucleotide sequence ID" value="NZ_BOMP01000013.1"/>
</dbReference>
<evidence type="ECO:0000313" key="2">
    <source>
        <dbReference type="EMBL" id="GIE37973.1"/>
    </source>
</evidence>
<evidence type="ECO:0000313" key="3">
    <source>
        <dbReference type="EMBL" id="MBB4753441.1"/>
    </source>
</evidence>
<gene>
    <name evidence="2" type="ORF">Alo02nite_08710</name>
    <name evidence="3" type="ORF">BJ964_007602</name>
</gene>
<dbReference type="Proteomes" id="UP000590511">
    <property type="component" value="Unassembled WGS sequence"/>
</dbReference>
<name>A0A7W7HMU3_9ACTN</name>
<reference evidence="2 5" key="2">
    <citation type="submission" date="2021-01" db="EMBL/GenBank/DDBJ databases">
        <title>Whole genome shotgun sequence of Actinoplanes lobatus NBRC 12513.</title>
        <authorList>
            <person name="Komaki H."/>
            <person name="Tamura T."/>
        </authorList>
    </citation>
    <scope>NUCLEOTIDE SEQUENCE [LARGE SCALE GENOMIC DNA]</scope>
    <source>
        <strain evidence="2 5">NBRC 12513</strain>
    </source>
</reference>
<keyword evidence="1" id="KW-1133">Transmembrane helix</keyword>
<accession>A0A7W7HMU3</accession>
<keyword evidence="1" id="KW-0472">Membrane</keyword>
<organism evidence="3 4">
    <name type="scientific">Actinoplanes lobatus</name>
    <dbReference type="NCBI Taxonomy" id="113568"/>
    <lineage>
        <taxon>Bacteria</taxon>
        <taxon>Bacillati</taxon>
        <taxon>Actinomycetota</taxon>
        <taxon>Actinomycetes</taxon>
        <taxon>Micromonosporales</taxon>
        <taxon>Micromonosporaceae</taxon>
        <taxon>Actinoplanes</taxon>
    </lineage>
</organism>
<evidence type="ECO:0008006" key="6">
    <source>
        <dbReference type="Google" id="ProtNLM"/>
    </source>
</evidence>
<dbReference type="EMBL" id="JACHNC010000001">
    <property type="protein sequence ID" value="MBB4753441.1"/>
    <property type="molecule type" value="Genomic_DNA"/>
</dbReference>
<evidence type="ECO:0000256" key="1">
    <source>
        <dbReference type="SAM" id="Phobius"/>
    </source>
</evidence>
<feature type="transmembrane region" description="Helical" evidence="1">
    <location>
        <begin position="43"/>
        <end position="62"/>
    </location>
</feature>
<evidence type="ECO:0000313" key="4">
    <source>
        <dbReference type="Proteomes" id="UP000590511"/>
    </source>
</evidence>